<keyword evidence="5" id="KW-1185">Reference proteome</keyword>
<dbReference type="GeneID" id="98912411"/>
<dbReference type="RefSeq" id="WP_008858909.1">
    <property type="nucleotide sequence ID" value="NZ_JH591187.1"/>
</dbReference>
<feature type="domain" description="CBS" evidence="3">
    <location>
        <begin position="102"/>
        <end position="169"/>
    </location>
</feature>
<reference evidence="4 5" key="1">
    <citation type="submission" date="2011-11" db="EMBL/GenBank/DDBJ databases">
        <title>The Genome Sequence of Dialister succinatiphilus YIT 11850.</title>
        <authorList>
            <consortium name="The Broad Institute Genome Sequencing Platform"/>
            <person name="Earl A."/>
            <person name="Ward D."/>
            <person name="Feldgarden M."/>
            <person name="Gevers D."/>
            <person name="Morotomi M."/>
            <person name="Young S.K."/>
            <person name="Zeng Q."/>
            <person name="Gargeya S."/>
            <person name="Fitzgerald M."/>
            <person name="Haas B."/>
            <person name="Abouelleil A."/>
            <person name="Alvarado L."/>
            <person name="Arachchi H.M."/>
            <person name="Berlin A."/>
            <person name="Brown A."/>
            <person name="Chapman S.B."/>
            <person name="Dunbar C."/>
            <person name="Gearin G."/>
            <person name="Goldberg J."/>
            <person name="Griggs A."/>
            <person name="Gujja S."/>
            <person name="Heiman D."/>
            <person name="Howarth C."/>
            <person name="Lui A."/>
            <person name="MacDonald P.J.P."/>
            <person name="Montmayeur A."/>
            <person name="Murphy C."/>
            <person name="Neiman D."/>
            <person name="Pearson M."/>
            <person name="Priest M."/>
            <person name="Roberts A."/>
            <person name="Saif S."/>
            <person name="Shea T."/>
            <person name="Sisk P."/>
            <person name="Stolte C."/>
            <person name="Sykes S."/>
            <person name="Wortman J."/>
            <person name="Nusbaum C."/>
            <person name="Birren B."/>
        </authorList>
    </citation>
    <scope>NUCLEOTIDE SEQUENCE [LARGE SCALE GENOMIC DNA]</scope>
    <source>
        <strain evidence="4 5">YIT 11850</strain>
    </source>
</reference>
<dbReference type="Gene3D" id="3.10.580.10">
    <property type="entry name" value="CBS-domain"/>
    <property type="match status" value="1"/>
</dbReference>
<dbReference type="SMART" id="SM00116">
    <property type="entry name" value="CBS"/>
    <property type="match status" value="2"/>
</dbReference>
<dbReference type="InterPro" id="IPR046342">
    <property type="entry name" value="CBS_dom_sf"/>
</dbReference>
<evidence type="ECO:0000259" key="3">
    <source>
        <dbReference type="PROSITE" id="PS51371"/>
    </source>
</evidence>
<evidence type="ECO:0000313" key="5">
    <source>
        <dbReference type="Proteomes" id="UP000003277"/>
    </source>
</evidence>
<dbReference type="InterPro" id="IPR051257">
    <property type="entry name" value="Diverse_CBS-Domain"/>
</dbReference>
<dbReference type="OrthoDB" id="9790355at2"/>
<dbReference type="STRING" id="742743.HMPREF9453_00403"/>
<dbReference type="Proteomes" id="UP000003277">
    <property type="component" value="Unassembled WGS sequence"/>
</dbReference>
<dbReference type="HOGENOM" id="CLU_040681_9_0_9"/>
<dbReference type="PROSITE" id="PS51371">
    <property type="entry name" value="CBS"/>
    <property type="match status" value="2"/>
</dbReference>
<proteinExistence type="predicted"/>
<dbReference type="eggNOG" id="COG0517">
    <property type="taxonomic scope" value="Bacteria"/>
</dbReference>
<dbReference type="CDD" id="cd04586">
    <property type="entry name" value="CBS_pair_BON_assoc"/>
    <property type="match status" value="1"/>
</dbReference>
<name>H1CYG5_9FIRM</name>
<dbReference type="EMBL" id="ADLT01000013">
    <property type="protein sequence ID" value="EHO63689.1"/>
    <property type="molecule type" value="Genomic_DNA"/>
</dbReference>
<feature type="domain" description="CBS" evidence="3">
    <location>
        <begin position="12"/>
        <end position="69"/>
    </location>
</feature>
<dbReference type="SUPFAM" id="SSF54631">
    <property type="entry name" value="CBS-domain pair"/>
    <property type="match status" value="1"/>
</dbReference>
<dbReference type="Pfam" id="PF00571">
    <property type="entry name" value="CBS"/>
    <property type="match status" value="2"/>
</dbReference>
<evidence type="ECO:0000256" key="1">
    <source>
        <dbReference type="ARBA" id="ARBA00023122"/>
    </source>
</evidence>
<comment type="caution">
    <text evidence="4">The sequence shown here is derived from an EMBL/GenBank/DDBJ whole genome shotgun (WGS) entry which is preliminary data.</text>
</comment>
<evidence type="ECO:0000313" key="4">
    <source>
        <dbReference type="EMBL" id="EHO63689.1"/>
    </source>
</evidence>
<dbReference type="PANTHER" id="PTHR43080:SF2">
    <property type="entry name" value="CBS DOMAIN-CONTAINING PROTEIN"/>
    <property type="match status" value="1"/>
</dbReference>
<sequence>MPSKTLKVKDFMTKYVFTVSPDVTVHRLVGLFITHPVSAIPVVGDDNELLGIVSEGDLLYKKVTPKIPQYVDVLGGNLYYCGFGRYERSFRKLLATTAAEIMTKDVRCVTPETDMETLTNLMVDEHLKTVPVVEKKKSGNPDIDAPARLVGIITRHDILGAIAATEAEELLKNREQEKE</sequence>
<dbReference type="AlphaFoldDB" id="H1CYG5"/>
<dbReference type="PATRIC" id="fig|742743.3.peg.415"/>
<dbReference type="InterPro" id="IPR000644">
    <property type="entry name" value="CBS_dom"/>
</dbReference>
<protein>
    <recommendedName>
        <fullName evidence="3">CBS domain-containing protein</fullName>
    </recommendedName>
</protein>
<keyword evidence="1 2" id="KW-0129">CBS domain</keyword>
<dbReference type="PANTHER" id="PTHR43080">
    <property type="entry name" value="CBS DOMAIN-CONTAINING PROTEIN CBSX3, MITOCHONDRIAL"/>
    <property type="match status" value="1"/>
</dbReference>
<organism evidence="4 5">
    <name type="scientific">Dialister succinatiphilus YIT 11850</name>
    <dbReference type="NCBI Taxonomy" id="742743"/>
    <lineage>
        <taxon>Bacteria</taxon>
        <taxon>Bacillati</taxon>
        <taxon>Bacillota</taxon>
        <taxon>Negativicutes</taxon>
        <taxon>Veillonellales</taxon>
        <taxon>Veillonellaceae</taxon>
        <taxon>Dialister</taxon>
    </lineage>
</organism>
<gene>
    <name evidence="4" type="ORF">HMPREF9453_00403</name>
</gene>
<accession>H1CYG5</accession>
<evidence type="ECO:0000256" key="2">
    <source>
        <dbReference type="PROSITE-ProRule" id="PRU00703"/>
    </source>
</evidence>